<proteinExistence type="predicted"/>
<dbReference type="Gene3D" id="1.20.1250.20">
    <property type="entry name" value="MFS general substrate transporter like domains"/>
    <property type="match status" value="1"/>
</dbReference>
<keyword evidence="7" id="KW-1185">Reference proteome</keyword>
<sequence>MLFLTCLVMSLSTFLTAFSSNIWIYSILRFITGFGRATIGTSALVLSTELVGRRWRGQGFYPYQLLHTLKELIHGEHCLFGLPSPHSCIA</sequence>
<evidence type="ECO:0000259" key="5">
    <source>
        <dbReference type="PROSITE" id="PS50850"/>
    </source>
</evidence>
<dbReference type="OrthoDB" id="5296287at2759"/>
<evidence type="ECO:0000256" key="3">
    <source>
        <dbReference type="ARBA" id="ARBA00022989"/>
    </source>
</evidence>
<comment type="caution">
    <text evidence="6">The sequence shown here is derived from an EMBL/GenBank/DDBJ whole genome shotgun (WGS) entry which is preliminary data.</text>
</comment>
<dbReference type="SUPFAM" id="SSF103473">
    <property type="entry name" value="MFS general substrate transporter"/>
    <property type="match status" value="1"/>
</dbReference>
<dbReference type="InterPro" id="IPR020846">
    <property type="entry name" value="MFS_dom"/>
</dbReference>
<comment type="subcellular location">
    <subcellularLocation>
        <location evidence="1">Membrane</location>
        <topology evidence="1">Multi-pass membrane protein</topology>
    </subcellularLocation>
</comment>
<gene>
    <name evidence="6" type="ORF">Pyn_36562</name>
</gene>
<reference evidence="6 7" key="1">
    <citation type="submission" date="2018-02" db="EMBL/GenBank/DDBJ databases">
        <title>Draft genome of wild Prunus yedoensis var. nudiflora.</title>
        <authorList>
            <person name="Baek S."/>
            <person name="Kim J.-H."/>
            <person name="Choi K."/>
            <person name="Kim G.-B."/>
            <person name="Cho A."/>
            <person name="Jang H."/>
            <person name="Shin C.-H."/>
            <person name="Yu H.-J."/>
            <person name="Mun J.-H."/>
        </authorList>
    </citation>
    <scope>NUCLEOTIDE SEQUENCE [LARGE SCALE GENOMIC DNA]</scope>
    <source>
        <strain evidence="7">cv. Jeju island</strain>
        <tissue evidence="6">Leaf</tissue>
    </source>
</reference>
<dbReference type="Proteomes" id="UP000250321">
    <property type="component" value="Unassembled WGS sequence"/>
</dbReference>
<evidence type="ECO:0000256" key="2">
    <source>
        <dbReference type="ARBA" id="ARBA00022692"/>
    </source>
</evidence>
<dbReference type="PROSITE" id="PS50850">
    <property type="entry name" value="MFS"/>
    <property type="match status" value="1"/>
</dbReference>
<keyword evidence="4" id="KW-0472">Membrane</keyword>
<keyword evidence="2" id="KW-0812">Transmembrane</keyword>
<keyword evidence="3" id="KW-1133">Transmembrane helix</keyword>
<evidence type="ECO:0000313" key="6">
    <source>
        <dbReference type="EMBL" id="PQQ05368.1"/>
    </source>
</evidence>
<dbReference type="InterPro" id="IPR036259">
    <property type="entry name" value="MFS_trans_sf"/>
</dbReference>
<accession>A0A314YL95</accession>
<name>A0A314YL95_PRUYE</name>
<protein>
    <recommendedName>
        <fullName evidence="5">Major facilitator superfamily (MFS) profile domain-containing protein</fullName>
    </recommendedName>
</protein>
<evidence type="ECO:0000256" key="1">
    <source>
        <dbReference type="ARBA" id="ARBA00004141"/>
    </source>
</evidence>
<dbReference type="GO" id="GO:0016020">
    <property type="term" value="C:membrane"/>
    <property type="evidence" value="ECO:0007669"/>
    <property type="project" value="UniProtKB-SubCell"/>
</dbReference>
<evidence type="ECO:0000256" key="4">
    <source>
        <dbReference type="ARBA" id="ARBA00023136"/>
    </source>
</evidence>
<dbReference type="STRING" id="2094558.A0A314YL95"/>
<dbReference type="AlphaFoldDB" id="A0A314YL95"/>
<organism evidence="6 7">
    <name type="scientific">Prunus yedoensis var. nudiflora</name>
    <dbReference type="NCBI Taxonomy" id="2094558"/>
    <lineage>
        <taxon>Eukaryota</taxon>
        <taxon>Viridiplantae</taxon>
        <taxon>Streptophyta</taxon>
        <taxon>Embryophyta</taxon>
        <taxon>Tracheophyta</taxon>
        <taxon>Spermatophyta</taxon>
        <taxon>Magnoliopsida</taxon>
        <taxon>eudicotyledons</taxon>
        <taxon>Gunneridae</taxon>
        <taxon>Pentapetalae</taxon>
        <taxon>rosids</taxon>
        <taxon>fabids</taxon>
        <taxon>Rosales</taxon>
        <taxon>Rosaceae</taxon>
        <taxon>Amygdaloideae</taxon>
        <taxon>Amygdaleae</taxon>
        <taxon>Prunus</taxon>
    </lineage>
</organism>
<dbReference type="GO" id="GO:0022857">
    <property type="term" value="F:transmembrane transporter activity"/>
    <property type="evidence" value="ECO:0007669"/>
    <property type="project" value="InterPro"/>
</dbReference>
<dbReference type="EMBL" id="PJQY01001096">
    <property type="protein sequence ID" value="PQQ05368.1"/>
    <property type="molecule type" value="Genomic_DNA"/>
</dbReference>
<feature type="domain" description="Major facilitator superfamily (MFS) profile" evidence="5">
    <location>
        <begin position="1"/>
        <end position="90"/>
    </location>
</feature>
<evidence type="ECO:0000313" key="7">
    <source>
        <dbReference type="Proteomes" id="UP000250321"/>
    </source>
</evidence>
<dbReference type="PANTHER" id="PTHR24064">
    <property type="entry name" value="SOLUTE CARRIER FAMILY 22 MEMBER"/>
    <property type="match status" value="1"/>
</dbReference>